<dbReference type="RefSeq" id="WP_106928869.1">
    <property type="nucleotide sequence ID" value="NZ_PYFT01000001.1"/>
</dbReference>
<dbReference type="PANTHER" id="PTHR14239">
    <property type="entry name" value="DUDULIN-RELATED"/>
    <property type="match status" value="1"/>
</dbReference>
<protein>
    <submittedName>
        <fullName evidence="3">NADP oxidoreductase</fullName>
    </submittedName>
</protein>
<dbReference type="OrthoDB" id="9786864at2"/>
<feature type="domain" description="Pyrroline-5-carboxylate reductase catalytic N-terminal" evidence="2">
    <location>
        <begin position="2"/>
        <end position="96"/>
    </location>
</feature>
<organism evidence="3 4">
    <name type="scientific">Adhaeribacter arboris</name>
    <dbReference type="NCBI Taxonomy" id="2072846"/>
    <lineage>
        <taxon>Bacteria</taxon>
        <taxon>Pseudomonadati</taxon>
        <taxon>Bacteroidota</taxon>
        <taxon>Cytophagia</taxon>
        <taxon>Cytophagales</taxon>
        <taxon>Hymenobacteraceae</taxon>
        <taxon>Adhaeribacter</taxon>
    </lineage>
</organism>
<name>A0A2T2YE95_9BACT</name>
<dbReference type="InterPro" id="IPR028939">
    <property type="entry name" value="P5C_Rdtase_cat_N"/>
</dbReference>
<dbReference type="InterPro" id="IPR036291">
    <property type="entry name" value="NAD(P)-bd_dom_sf"/>
</dbReference>
<dbReference type="InterPro" id="IPR051267">
    <property type="entry name" value="STEAP_metalloreductase"/>
</dbReference>
<dbReference type="GO" id="GO:0016491">
    <property type="term" value="F:oxidoreductase activity"/>
    <property type="evidence" value="ECO:0007669"/>
    <property type="project" value="UniProtKB-KW"/>
</dbReference>
<sequence length="219" mass="23697">MKIAVLGTGVVGQTIAGKLIQLGHLVIMGSRSATNEKAVSWATQNGERASVGTFAEAATFGEIIFLATKGDVTLEIIQQAKPENFSNKTVIDISNPLDFSNGFPPALSISNTNSLAEKVQKAIPEAYVVKTLNTLTAQLMVEPSRLPEETHIFLSGNHAAGKEQARALLQEFGWQNQTIIDLGDITTARGTEQFLPLWVRLYGALGTPNFNFKLVRESK</sequence>
<dbReference type="SUPFAM" id="SSF51735">
    <property type="entry name" value="NAD(P)-binding Rossmann-fold domains"/>
    <property type="match status" value="1"/>
</dbReference>
<reference evidence="3 4" key="1">
    <citation type="submission" date="2018-03" db="EMBL/GenBank/DDBJ databases">
        <title>Adhaeribacter sp. HMF7605 Genome sequencing and assembly.</title>
        <authorList>
            <person name="Kang H."/>
            <person name="Kang J."/>
            <person name="Cha I."/>
            <person name="Kim H."/>
            <person name="Joh K."/>
        </authorList>
    </citation>
    <scope>NUCLEOTIDE SEQUENCE [LARGE SCALE GENOMIC DNA]</scope>
    <source>
        <strain evidence="3 4">HMF7605</strain>
    </source>
</reference>
<dbReference type="AlphaFoldDB" id="A0A2T2YE95"/>
<dbReference type="Gene3D" id="3.40.50.720">
    <property type="entry name" value="NAD(P)-binding Rossmann-like Domain"/>
    <property type="match status" value="1"/>
</dbReference>
<gene>
    <name evidence="3" type="ORF">AHMF7605_10040</name>
</gene>
<evidence type="ECO:0000313" key="4">
    <source>
        <dbReference type="Proteomes" id="UP000240357"/>
    </source>
</evidence>
<evidence type="ECO:0000313" key="3">
    <source>
        <dbReference type="EMBL" id="PSR53835.1"/>
    </source>
</evidence>
<dbReference type="Pfam" id="PF03807">
    <property type="entry name" value="F420_oxidored"/>
    <property type="match status" value="1"/>
</dbReference>
<evidence type="ECO:0000256" key="1">
    <source>
        <dbReference type="ARBA" id="ARBA00023002"/>
    </source>
</evidence>
<dbReference type="Proteomes" id="UP000240357">
    <property type="component" value="Unassembled WGS sequence"/>
</dbReference>
<keyword evidence="1" id="KW-0560">Oxidoreductase</keyword>
<accession>A0A2T2YE95</accession>
<dbReference type="EMBL" id="PYFT01000001">
    <property type="protein sequence ID" value="PSR53835.1"/>
    <property type="molecule type" value="Genomic_DNA"/>
</dbReference>
<keyword evidence="4" id="KW-1185">Reference proteome</keyword>
<comment type="caution">
    <text evidence="3">The sequence shown here is derived from an EMBL/GenBank/DDBJ whole genome shotgun (WGS) entry which is preliminary data.</text>
</comment>
<proteinExistence type="predicted"/>
<evidence type="ECO:0000259" key="2">
    <source>
        <dbReference type="Pfam" id="PF03807"/>
    </source>
</evidence>